<reference evidence="1 2" key="2">
    <citation type="journal article" date="2022" name="Mol. Ecol. Resour.">
        <title>The genomes of chicory, endive, great burdock and yacon provide insights into Asteraceae paleo-polyploidization history and plant inulin production.</title>
        <authorList>
            <person name="Fan W."/>
            <person name="Wang S."/>
            <person name="Wang H."/>
            <person name="Wang A."/>
            <person name="Jiang F."/>
            <person name="Liu H."/>
            <person name="Zhao H."/>
            <person name="Xu D."/>
            <person name="Zhang Y."/>
        </authorList>
    </citation>
    <scope>NUCLEOTIDE SEQUENCE [LARGE SCALE GENOMIC DNA]</scope>
    <source>
        <strain evidence="2">cv. Yunnan</strain>
        <tissue evidence="1">Leaves</tissue>
    </source>
</reference>
<evidence type="ECO:0000313" key="1">
    <source>
        <dbReference type="EMBL" id="KAI3797128.1"/>
    </source>
</evidence>
<keyword evidence="2" id="KW-1185">Reference proteome</keyword>
<protein>
    <submittedName>
        <fullName evidence="1">Uncharacterized protein</fullName>
    </submittedName>
</protein>
<dbReference type="EMBL" id="CM042028">
    <property type="protein sequence ID" value="KAI3797128.1"/>
    <property type="molecule type" value="Genomic_DNA"/>
</dbReference>
<accession>A0ACB9HNY2</accession>
<evidence type="ECO:0000313" key="2">
    <source>
        <dbReference type="Proteomes" id="UP001056120"/>
    </source>
</evidence>
<proteinExistence type="predicted"/>
<gene>
    <name evidence="1" type="ORF">L1987_32380</name>
</gene>
<dbReference type="Proteomes" id="UP001056120">
    <property type="component" value="Linkage Group LG11"/>
</dbReference>
<comment type="caution">
    <text evidence="1">The sequence shown here is derived from an EMBL/GenBank/DDBJ whole genome shotgun (WGS) entry which is preliminary data.</text>
</comment>
<name>A0ACB9HNY2_9ASTR</name>
<organism evidence="1 2">
    <name type="scientific">Smallanthus sonchifolius</name>
    <dbReference type="NCBI Taxonomy" id="185202"/>
    <lineage>
        <taxon>Eukaryota</taxon>
        <taxon>Viridiplantae</taxon>
        <taxon>Streptophyta</taxon>
        <taxon>Embryophyta</taxon>
        <taxon>Tracheophyta</taxon>
        <taxon>Spermatophyta</taxon>
        <taxon>Magnoliopsida</taxon>
        <taxon>eudicotyledons</taxon>
        <taxon>Gunneridae</taxon>
        <taxon>Pentapetalae</taxon>
        <taxon>asterids</taxon>
        <taxon>campanulids</taxon>
        <taxon>Asterales</taxon>
        <taxon>Asteraceae</taxon>
        <taxon>Asteroideae</taxon>
        <taxon>Heliantheae alliance</taxon>
        <taxon>Millerieae</taxon>
        <taxon>Smallanthus</taxon>
    </lineage>
</organism>
<reference evidence="2" key="1">
    <citation type="journal article" date="2022" name="Mol. Ecol. Resour.">
        <title>The genomes of chicory, endive, great burdock and yacon provide insights into Asteraceae palaeo-polyploidization history and plant inulin production.</title>
        <authorList>
            <person name="Fan W."/>
            <person name="Wang S."/>
            <person name="Wang H."/>
            <person name="Wang A."/>
            <person name="Jiang F."/>
            <person name="Liu H."/>
            <person name="Zhao H."/>
            <person name="Xu D."/>
            <person name="Zhang Y."/>
        </authorList>
    </citation>
    <scope>NUCLEOTIDE SEQUENCE [LARGE SCALE GENOMIC DNA]</scope>
    <source>
        <strain evidence="2">cv. Yunnan</strain>
    </source>
</reference>
<sequence>MSEIRCIIARATSQNLVLIDEICRGTKTAKETCIAGSLIETFDSIDCLGVVSTQLLVIFNLSLTTKHIVNKAMRGVLVNGIAKPTYELIDGICPNSLAFESAEQECLPKVIIQRAEHLYNSVYKTDQMSEKFKGFYKVCNKQAGVQEVTISAMNGSPNQMEKLWKDIENVVCVICDKKLNESSSTKSTVRCVLLPPMELLPLSKVSAS</sequence>